<evidence type="ECO:0000256" key="1">
    <source>
        <dbReference type="SAM" id="MobiDB-lite"/>
    </source>
</evidence>
<evidence type="ECO:0000313" key="2">
    <source>
        <dbReference type="EnsemblMetazoa" id="XP_050503221.1"/>
    </source>
</evidence>
<dbReference type="Proteomes" id="UP001652700">
    <property type="component" value="Unplaced"/>
</dbReference>
<reference evidence="2" key="2">
    <citation type="submission" date="2025-05" db="UniProtKB">
        <authorList>
            <consortium name="EnsemblMetazoa"/>
        </authorList>
    </citation>
    <scope>IDENTIFICATION</scope>
</reference>
<accession>A0A6P7HA37</accession>
<organism evidence="4">
    <name type="scientific">Diabrotica virgifera virgifera</name>
    <name type="common">western corn rootworm</name>
    <dbReference type="NCBI Taxonomy" id="50390"/>
    <lineage>
        <taxon>Eukaryota</taxon>
        <taxon>Metazoa</taxon>
        <taxon>Ecdysozoa</taxon>
        <taxon>Arthropoda</taxon>
        <taxon>Hexapoda</taxon>
        <taxon>Insecta</taxon>
        <taxon>Pterygota</taxon>
        <taxon>Neoptera</taxon>
        <taxon>Endopterygota</taxon>
        <taxon>Coleoptera</taxon>
        <taxon>Polyphaga</taxon>
        <taxon>Cucujiformia</taxon>
        <taxon>Chrysomeloidea</taxon>
        <taxon>Chrysomelidae</taxon>
        <taxon>Galerucinae</taxon>
        <taxon>Diabroticina</taxon>
        <taxon>Diabroticites</taxon>
        <taxon>Diabrotica</taxon>
    </lineage>
</organism>
<evidence type="ECO:0000313" key="4">
    <source>
        <dbReference type="RefSeq" id="XP_028154528.1"/>
    </source>
</evidence>
<evidence type="ECO:0000313" key="3">
    <source>
        <dbReference type="Proteomes" id="UP001652700"/>
    </source>
</evidence>
<name>A0A6P7HA37_DIAVI</name>
<dbReference type="OrthoDB" id="6783352at2759"/>
<keyword evidence="3" id="KW-1185">Reference proteome</keyword>
<feature type="region of interest" description="Disordered" evidence="1">
    <location>
        <begin position="116"/>
        <end position="145"/>
    </location>
</feature>
<reference evidence="4" key="1">
    <citation type="submission" date="2025-04" db="UniProtKB">
        <authorList>
            <consortium name="RefSeq"/>
        </authorList>
    </citation>
    <scope>IDENTIFICATION</scope>
    <source>
        <tissue evidence="4">Whole insect</tissue>
    </source>
</reference>
<sequence>MDFSRMKRTKRFRLGDLTDEQIEQLMNSVETDEETDYDSDDSVKDPDFVVDDIEKDVIAECLNEMENADTTDQFLDGLHISAFDVPSASSIFTGNNENYDEVGVDVEHQTKIRAENKAELQASTSSSRPAKRMRSPLPIHEEDGPSIEPSAGGFIGAALDAIQKSGPVISNITWRKKSMRLHINEVAFLGDSKLPPEVKCLKTPMELFSYFFTDKIIDLISFNTNLNAYRTNNGSGSQQNFQVTPQWFVGT</sequence>
<gene>
    <name evidence="4" type="primary">LOC114348100</name>
</gene>
<dbReference type="RefSeq" id="XP_028154528.1">
    <property type="nucleotide sequence ID" value="XM_028298727.1"/>
</dbReference>
<proteinExistence type="predicted"/>
<dbReference type="EnsemblMetazoa" id="XM_050647264.1">
    <property type="protein sequence ID" value="XP_050503221.1"/>
    <property type="gene ID" value="LOC126882370"/>
</dbReference>
<dbReference type="InParanoid" id="A0A6P7HA37"/>
<protein>
    <submittedName>
        <fullName evidence="4">Uncharacterized protein LOC114348100</fullName>
    </submittedName>
</protein>
<dbReference type="AlphaFoldDB" id="A0A6P7HA37"/>